<protein>
    <submittedName>
        <fullName evidence="1">Glycine radical enzyme, YjjI family</fullName>
    </submittedName>
</protein>
<evidence type="ECO:0000313" key="1">
    <source>
        <dbReference type="EMBL" id="STY59442.1"/>
    </source>
</evidence>
<dbReference type="InterPro" id="IPR016905">
    <property type="entry name" value="Glycyl_radical_YjjI-like"/>
</dbReference>
<organism evidence="1 2">
    <name type="scientific">Mannheimia haemolytica</name>
    <name type="common">Pasteurella haemolytica</name>
    <dbReference type="NCBI Taxonomy" id="75985"/>
    <lineage>
        <taxon>Bacteria</taxon>
        <taxon>Pseudomonadati</taxon>
        <taxon>Pseudomonadota</taxon>
        <taxon>Gammaproteobacteria</taxon>
        <taxon>Pasteurellales</taxon>
        <taxon>Pasteurellaceae</taxon>
        <taxon>Mannheimia</taxon>
    </lineage>
</organism>
<dbReference type="Proteomes" id="UP000254802">
    <property type="component" value="Unassembled WGS sequence"/>
</dbReference>
<dbReference type="AlphaFoldDB" id="A0A378MT67"/>
<evidence type="ECO:0000313" key="2">
    <source>
        <dbReference type="Proteomes" id="UP000254802"/>
    </source>
</evidence>
<gene>
    <name evidence="1" type="ORF">NCTC10638_00612</name>
</gene>
<dbReference type="EMBL" id="UGPN01000002">
    <property type="protein sequence ID" value="STY59442.1"/>
    <property type="molecule type" value="Genomic_DNA"/>
</dbReference>
<dbReference type="SUPFAM" id="SSF51998">
    <property type="entry name" value="PFL-like glycyl radical enzymes"/>
    <property type="match status" value="1"/>
</dbReference>
<accession>A0A378MT67</accession>
<sequence length="66" mass="7211">MTIRYDKTKTSREFAELAAKACLLVSKPSFANDAYYIQDLGEEYGIASCYNALPECGGAYTLTACV</sequence>
<reference evidence="1 2" key="1">
    <citation type="submission" date="2018-06" db="EMBL/GenBank/DDBJ databases">
        <authorList>
            <consortium name="Pathogen Informatics"/>
            <person name="Doyle S."/>
        </authorList>
    </citation>
    <scope>NUCLEOTIDE SEQUENCE [LARGE SCALE GENOMIC DNA]</scope>
    <source>
        <strain evidence="1 2">NCTC10638</strain>
    </source>
</reference>
<name>A0A378MT67_MANHA</name>
<dbReference type="Pfam" id="PF11230">
    <property type="entry name" value="YjjI-like"/>
    <property type="match status" value="1"/>
</dbReference>
<proteinExistence type="predicted"/>